<dbReference type="EMBL" id="GBXM01067741">
    <property type="protein sequence ID" value="JAH40836.1"/>
    <property type="molecule type" value="Transcribed_RNA"/>
</dbReference>
<evidence type="ECO:0000313" key="2">
    <source>
        <dbReference type="EMBL" id="JAH40836.1"/>
    </source>
</evidence>
<name>A0A0E9SHS1_ANGAN</name>
<accession>A0A0E9SHS1</accession>
<sequence length="56" mass="6485">MMPIASQMHFNQDSPGGAKEKPYQCSNFPLVNWIKSLRDIDQQDAYVYESYDTGLR</sequence>
<organism evidence="2">
    <name type="scientific">Anguilla anguilla</name>
    <name type="common">European freshwater eel</name>
    <name type="synonym">Muraena anguilla</name>
    <dbReference type="NCBI Taxonomy" id="7936"/>
    <lineage>
        <taxon>Eukaryota</taxon>
        <taxon>Metazoa</taxon>
        <taxon>Chordata</taxon>
        <taxon>Craniata</taxon>
        <taxon>Vertebrata</taxon>
        <taxon>Euteleostomi</taxon>
        <taxon>Actinopterygii</taxon>
        <taxon>Neopterygii</taxon>
        <taxon>Teleostei</taxon>
        <taxon>Anguilliformes</taxon>
        <taxon>Anguillidae</taxon>
        <taxon>Anguilla</taxon>
    </lineage>
</organism>
<feature type="region of interest" description="Disordered" evidence="1">
    <location>
        <begin position="1"/>
        <end position="21"/>
    </location>
</feature>
<dbReference type="AlphaFoldDB" id="A0A0E9SHS1"/>
<protein>
    <submittedName>
        <fullName evidence="2">Uncharacterized protein</fullName>
    </submittedName>
</protein>
<reference evidence="2" key="2">
    <citation type="journal article" date="2015" name="Fish Shellfish Immunol.">
        <title>Early steps in the European eel (Anguilla anguilla)-Vibrio vulnificus interaction in the gills: Role of the RtxA13 toxin.</title>
        <authorList>
            <person name="Callol A."/>
            <person name="Pajuelo D."/>
            <person name="Ebbesson L."/>
            <person name="Teles M."/>
            <person name="MacKenzie S."/>
            <person name="Amaro C."/>
        </authorList>
    </citation>
    <scope>NUCLEOTIDE SEQUENCE</scope>
</reference>
<evidence type="ECO:0000256" key="1">
    <source>
        <dbReference type="SAM" id="MobiDB-lite"/>
    </source>
</evidence>
<proteinExistence type="predicted"/>
<reference evidence="2" key="1">
    <citation type="submission" date="2014-11" db="EMBL/GenBank/DDBJ databases">
        <authorList>
            <person name="Amaro Gonzalez C."/>
        </authorList>
    </citation>
    <scope>NUCLEOTIDE SEQUENCE</scope>
</reference>